<gene>
    <name evidence="1" type="ORF">BC938DRAFT_481931</name>
</gene>
<sequence>MVNIIENASIRLITSTLLGIPTASSDSRAEHQEPKFSKYKSCDCSIETLIRQIPAQRAPLTLECSKELIRVHHLWKGIDPSAVPVTVDASVDCDNSRWWIIVSSTKGKNDCTLASSMRKLVRMF</sequence>
<organism evidence="1 2">
    <name type="scientific">Jimgerdemannia flammicorona</name>
    <dbReference type="NCBI Taxonomy" id="994334"/>
    <lineage>
        <taxon>Eukaryota</taxon>
        <taxon>Fungi</taxon>
        <taxon>Fungi incertae sedis</taxon>
        <taxon>Mucoromycota</taxon>
        <taxon>Mucoromycotina</taxon>
        <taxon>Endogonomycetes</taxon>
        <taxon>Endogonales</taxon>
        <taxon>Endogonaceae</taxon>
        <taxon>Jimgerdemannia</taxon>
    </lineage>
</organism>
<keyword evidence="2" id="KW-1185">Reference proteome</keyword>
<reference evidence="1 2" key="1">
    <citation type="journal article" date="2018" name="New Phytol.">
        <title>Phylogenomics of Endogonaceae and evolution of mycorrhizas within Mucoromycota.</title>
        <authorList>
            <person name="Chang Y."/>
            <person name="Desiro A."/>
            <person name="Na H."/>
            <person name="Sandor L."/>
            <person name="Lipzen A."/>
            <person name="Clum A."/>
            <person name="Barry K."/>
            <person name="Grigoriev I.V."/>
            <person name="Martin F.M."/>
            <person name="Stajich J.E."/>
            <person name="Smith M.E."/>
            <person name="Bonito G."/>
            <person name="Spatafora J.W."/>
        </authorList>
    </citation>
    <scope>NUCLEOTIDE SEQUENCE [LARGE SCALE GENOMIC DNA]</scope>
    <source>
        <strain evidence="1 2">AD002</strain>
    </source>
</reference>
<protein>
    <submittedName>
        <fullName evidence="1">Uncharacterized protein</fullName>
    </submittedName>
</protein>
<accession>A0A433QF67</accession>
<evidence type="ECO:0000313" key="1">
    <source>
        <dbReference type="EMBL" id="RUS28399.1"/>
    </source>
</evidence>
<proteinExistence type="predicted"/>
<dbReference type="AlphaFoldDB" id="A0A433QF67"/>
<name>A0A433QF67_9FUNG</name>
<dbReference type="EMBL" id="RBNJ01006683">
    <property type="protein sequence ID" value="RUS28399.1"/>
    <property type="molecule type" value="Genomic_DNA"/>
</dbReference>
<evidence type="ECO:0000313" key="2">
    <source>
        <dbReference type="Proteomes" id="UP000274822"/>
    </source>
</evidence>
<comment type="caution">
    <text evidence="1">The sequence shown here is derived from an EMBL/GenBank/DDBJ whole genome shotgun (WGS) entry which is preliminary data.</text>
</comment>
<dbReference type="Proteomes" id="UP000274822">
    <property type="component" value="Unassembled WGS sequence"/>
</dbReference>